<sequence length="30" mass="3626">MEIVRYSTKNSQFDRMESTSSKRRRCTSLQ</sequence>
<reference evidence="2" key="2">
    <citation type="submission" date="2024-05" db="EMBL/GenBank/DDBJ databases">
        <authorList>
            <person name="Matrishin C.B."/>
            <person name="Kauffman K.M."/>
        </authorList>
    </citation>
    <scope>NUCLEOTIDE SEQUENCE</scope>
</reference>
<proteinExistence type="predicted"/>
<organism evidence="2">
    <name type="scientific">Porphyromonas phage phage006a_EM3</name>
    <dbReference type="NCBI Taxonomy" id="3154098"/>
    <lineage>
        <taxon>Viruses</taxon>
        <taxon>Duplodnaviria</taxon>
        <taxon>Heunggongvirae</taxon>
        <taxon>Uroviricota</taxon>
        <taxon>Caudoviricetes</taxon>
        <taxon>Alisviridae</taxon>
        <taxon>Honmavirus</taxon>
        <taxon>Honmavirus pging00B</taxon>
    </lineage>
</organism>
<evidence type="ECO:0000313" key="2">
    <source>
        <dbReference type="EMBL" id="DBA54931.1"/>
    </source>
</evidence>
<accession>A0AAT9JB60</accession>
<evidence type="ECO:0000256" key="1">
    <source>
        <dbReference type="SAM" id="MobiDB-lite"/>
    </source>
</evidence>
<feature type="compositionally biased region" description="Basic residues" evidence="1">
    <location>
        <begin position="21"/>
        <end position="30"/>
    </location>
</feature>
<dbReference type="EMBL" id="BK068089">
    <property type="protein sequence ID" value="DBA54931.1"/>
    <property type="molecule type" value="Genomic_DNA"/>
</dbReference>
<feature type="region of interest" description="Disordered" evidence="1">
    <location>
        <begin position="1"/>
        <end position="30"/>
    </location>
</feature>
<reference evidence="2" key="1">
    <citation type="journal article" date="2023" name="Microbiome">
        <title>Phages are unrecognized players in the ecology of the oral pathogen Porphyromonas gingivalis.</title>
        <authorList>
            <person name="Matrishin C.B."/>
            <person name="Haase E.M."/>
            <person name="Dewhirst F.E."/>
            <person name="Mark Welch J.L."/>
            <person name="Miranda-Sanchez F."/>
            <person name="Chen T."/>
            <person name="MacFarland D.C."/>
            <person name="Kauffman K.M."/>
        </authorList>
    </citation>
    <scope>NUCLEOTIDE SEQUENCE</scope>
</reference>
<name>A0AAT9JB60_9CAUD</name>
<protein>
    <submittedName>
        <fullName evidence="2">Uncharacterized protein</fullName>
    </submittedName>
</protein>